<keyword evidence="2" id="KW-1185">Reference proteome</keyword>
<proteinExistence type="predicted"/>
<reference evidence="2" key="1">
    <citation type="journal article" date="2019" name="ISME J.">
        <title>Evolution in action: habitat transition from sediment to the pelagial leads to genome streamlining in Methylophilaceae.</title>
        <authorList>
            <person name="Salcher M."/>
            <person name="Schaefle D."/>
            <person name="Kaspar M."/>
            <person name="Neuenschwander S.M."/>
            <person name="Ghai R."/>
        </authorList>
    </citation>
    <scope>NUCLEOTIDE SEQUENCE [LARGE SCALE GENOMIC DNA]</scope>
    <source>
        <strain evidence="2">MMS-M-51</strain>
    </source>
</reference>
<keyword evidence="1" id="KW-0378">Hydrolase</keyword>
<sequence length="106" mass="12140">MSESYHANLVAEERVCPLCMRPVPKAQRDAHHLIPKSRGGVETVILHRLCHRQIHALFTETQLARHYSTVEALKAHPEIAKFVAWVGDKPNHIRANIRRSKEKGHL</sequence>
<gene>
    <name evidence="1" type="ORF">FIU01_10500</name>
</gene>
<protein>
    <submittedName>
        <fullName evidence="1">HNH endonuclease</fullName>
    </submittedName>
</protein>
<dbReference type="PANTHER" id="PTHR37827">
    <property type="entry name" value="TUDOR DOMAIN-CONTAINING PROTEIN"/>
    <property type="match status" value="1"/>
</dbReference>
<accession>A0A5B8CV10</accession>
<organism evidence="1 2">
    <name type="scientific">Methylophilus medardicus</name>
    <dbReference type="NCBI Taxonomy" id="2588534"/>
    <lineage>
        <taxon>Bacteria</taxon>
        <taxon>Pseudomonadati</taxon>
        <taxon>Pseudomonadota</taxon>
        <taxon>Betaproteobacteria</taxon>
        <taxon>Nitrosomonadales</taxon>
        <taxon>Methylophilaceae</taxon>
        <taxon>Methylophilus</taxon>
    </lineage>
</organism>
<name>A0A5B8CV10_9PROT</name>
<dbReference type="AlphaFoldDB" id="A0A5B8CV10"/>
<dbReference type="PANTHER" id="PTHR37827:SF1">
    <property type="entry name" value="HNH DOMAIN-CONTAINING PROTEIN"/>
    <property type="match status" value="1"/>
</dbReference>
<evidence type="ECO:0000313" key="2">
    <source>
        <dbReference type="Proteomes" id="UP000311008"/>
    </source>
</evidence>
<keyword evidence="1" id="KW-0255">Endonuclease</keyword>
<dbReference type="GO" id="GO:0004519">
    <property type="term" value="F:endonuclease activity"/>
    <property type="evidence" value="ECO:0007669"/>
    <property type="project" value="UniProtKB-KW"/>
</dbReference>
<dbReference type="KEGG" id="mmec:FIU01_10500"/>
<dbReference type="Gene3D" id="1.10.30.50">
    <property type="match status" value="1"/>
</dbReference>
<dbReference type="EMBL" id="CP040946">
    <property type="protein sequence ID" value="QDC44906.1"/>
    <property type="molecule type" value="Genomic_DNA"/>
</dbReference>
<keyword evidence="1" id="KW-0540">Nuclease</keyword>
<dbReference type="Proteomes" id="UP000311008">
    <property type="component" value="Chromosome"/>
</dbReference>
<dbReference type="OrthoDB" id="8538592at2"/>
<evidence type="ECO:0000313" key="1">
    <source>
        <dbReference type="EMBL" id="QDC44906.1"/>
    </source>
</evidence>